<organism evidence="1">
    <name type="scientific">Amphimedon queenslandica</name>
    <name type="common">Sponge</name>
    <dbReference type="NCBI Taxonomy" id="400682"/>
    <lineage>
        <taxon>Eukaryota</taxon>
        <taxon>Metazoa</taxon>
        <taxon>Porifera</taxon>
        <taxon>Demospongiae</taxon>
        <taxon>Heteroscleromorpha</taxon>
        <taxon>Haplosclerida</taxon>
        <taxon>Niphatidae</taxon>
        <taxon>Amphimedon</taxon>
    </lineage>
</organism>
<dbReference type="InParanoid" id="A0A1X7VSG8"/>
<protein>
    <submittedName>
        <fullName evidence="1">Uncharacterized protein</fullName>
    </submittedName>
</protein>
<dbReference type="EnsemblMetazoa" id="Aqu2.1.43037_001">
    <property type="protein sequence ID" value="Aqu2.1.43037_001"/>
    <property type="gene ID" value="Aqu2.1.43037"/>
</dbReference>
<dbReference type="AlphaFoldDB" id="A0A1X7VSG8"/>
<reference evidence="1" key="1">
    <citation type="submission" date="2017-05" db="UniProtKB">
        <authorList>
            <consortium name="EnsemblMetazoa"/>
        </authorList>
    </citation>
    <scope>IDENTIFICATION</scope>
</reference>
<accession>A0A1X7VSG8</accession>
<proteinExistence type="predicted"/>
<name>A0A1X7VSG8_AMPQE</name>
<sequence length="31" mass="3864">MYILKYRNCFLFYYHFPYNCVCHCLGTGFMD</sequence>
<evidence type="ECO:0000313" key="1">
    <source>
        <dbReference type="EnsemblMetazoa" id="Aqu2.1.43037_001"/>
    </source>
</evidence>